<dbReference type="Proteomes" id="UP000282106">
    <property type="component" value="Unassembled WGS sequence"/>
</dbReference>
<evidence type="ECO:0000313" key="4">
    <source>
        <dbReference type="EMBL" id="ROH91790.1"/>
    </source>
</evidence>
<feature type="signal peptide" evidence="2">
    <location>
        <begin position="1"/>
        <end position="21"/>
    </location>
</feature>
<keyword evidence="1 4" id="KW-0378">Hydrolase</keyword>
<dbReference type="InterPro" id="IPR050300">
    <property type="entry name" value="GDXG_lipolytic_enzyme"/>
</dbReference>
<name>A0A3N0VGK3_9GAMM</name>
<dbReference type="Pfam" id="PF20434">
    <property type="entry name" value="BD-FAE"/>
    <property type="match status" value="1"/>
</dbReference>
<dbReference type="PANTHER" id="PTHR48081:SF33">
    <property type="entry name" value="KYNURENINE FORMAMIDASE"/>
    <property type="match status" value="1"/>
</dbReference>
<feature type="chain" id="PRO_5018180549" evidence="2">
    <location>
        <begin position="22"/>
        <end position="309"/>
    </location>
</feature>
<comment type="caution">
    <text evidence="4">The sequence shown here is derived from an EMBL/GenBank/DDBJ whole genome shotgun (WGS) entry which is preliminary data.</text>
</comment>
<keyword evidence="5" id="KW-1185">Reference proteome</keyword>
<evidence type="ECO:0000256" key="1">
    <source>
        <dbReference type="ARBA" id="ARBA00022801"/>
    </source>
</evidence>
<accession>A0A3N0VGK3</accession>
<dbReference type="InParanoid" id="A0A3N0VGK3"/>
<organism evidence="4 5">
    <name type="scientific">Stagnimonas aquatica</name>
    <dbReference type="NCBI Taxonomy" id="2689987"/>
    <lineage>
        <taxon>Bacteria</taxon>
        <taxon>Pseudomonadati</taxon>
        <taxon>Pseudomonadota</taxon>
        <taxon>Gammaproteobacteria</taxon>
        <taxon>Nevskiales</taxon>
        <taxon>Nevskiaceae</taxon>
        <taxon>Stagnimonas</taxon>
    </lineage>
</organism>
<proteinExistence type="predicted"/>
<dbReference type="SUPFAM" id="SSF53474">
    <property type="entry name" value="alpha/beta-Hydrolases"/>
    <property type="match status" value="1"/>
</dbReference>
<sequence>MSIHKLLFLLWSGSLALAAGAEPVKAPPMSPKTLSWSELDAMPYPAKPGQRIPYGASAAKFGELRLPDARRHGKGPYPVLVMIHGGCWLADYDYAYFTRLAAWVTEQGWATWNIEYRRLGDPGGGWPNTFMDVGEAADALYVIAKTDPVDLKQVYAAGHSAGGQLALWLASRAKLANDSELARSEPLKIRGVLGLAAITDLASYRVGPADSCNASVDRLLGGSPEQEPRRYAETSPLARLPLGVPQVLVQGALDPIVPTAGVQAYVDAAVRAGDAASLVVLPGAGHFEPAVPHPASEAALKQALQRLRQ</sequence>
<keyword evidence="2" id="KW-0732">Signal</keyword>
<dbReference type="GO" id="GO:0016787">
    <property type="term" value="F:hydrolase activity"/>
    <property type="evidence" value="ECO:0007669"/>
    <property type="project" value="UniProtKB-KW"/>
</dbReference>
<dbReference type="RefSeq" id="WP_123210834.1">
    <property type="nucleotide sequence ID" value="NZ_RJVO01000002.1"/>
</dbReference>
<gene>
    <name evidence="4" type="ORF">ED208_05240</name>
</gene>
<evidence type="ECO:0000256" key="2">
    <source>
        <dbReference type="SAM" id="SignalP"/>
    </source>
</evidence>
<dbReference type="PANTHER" id="PTHR48081">
    <property type="entry name" value="AB HYDROLASE SUPERFAMILY PROTEIN C4A8.06C"/>
    <property type="match status" value="1"/>
</dbReference>
<dbReference type="InterPro" id="IPR049492">
    <property type="entry name" value="BD-FAE-like_dom"/>
</dbReference>
<dbReference type="InterPro" id="IPR029058">
    <property type="entry name" value="AB_hydrolase_fold"/>
</dbReference>
<dbReference type="AlphaFoldDB" id="A0A3N0VGK3"/>
<feature type="domain" description="BD-FAE-like" evidence="3">
    <location>
        <begin position="72"/>
        <end position="260"/>
    </location>
</feature>
<evidence type="ECO:0000259" key="3">
    <source>
        <dbReference type="Pfam" id="PF20434"/>
    </source>
</evidence>
<dbReference type="EMBL" id="RJVO01000002">
    <property type="protein sequence ID" value="ROH91790.1"/>
    <property type="molecule type" value="Genomic_DNA"/>
</dbReference>
<protein>
    <submittedName>
        <fullName evidence="4">Alpha/beta hydrolase</fullName>
    </submittedName>
</protein>
<dbReference type="Gene3D" id="3.40.50.1820">
    <property type="entry name" value="alpha/beta hydrolase"/>
    <property type="match status" value="1"/>
</dbReference>
<evidence type="ECO:0000313" key="5">
    <source>
        <dbReference type="Proteomes" id="UP000282106"/>
    </source>
</evidence>
<reference evidence="4 5" key="1">
    <citation type="submission" date="2018-10" db="EMBL/GenBank/DDBJ databases">
        <authorList>
            <person name="Chen W.-M."/>
        </authorList>
    </citation>
    <scope>NUCLEOTIDE SEQUENCE [LARGE SCALE GENOMIC DNA]</scope>
    <source>
        <strain evidence="4 5">THS-13</strain>
    </source>
</reference>